<dbReference type="GeneID" id="41588005"/>
<keyword evidence="4 5" id="KW-0472">Membrane</keyword>
<name>A0A1N5TXA0_9ARCH</name>
<proteinExistence type="inferred from homology"/>
<reference evidence="6 7" key="1">
    <citation type="submission" date="2016-04" db="EMBL/GenBank/DDBJ databases">
        <authorList>
            <person name="Evans L.H."/>
            <person name="Alamgir A."/>
            <person name="Owens N."/>
            <person name="Weber N.D."/>
            <person name="Virtaneva K."/>
            <person name="Barbian K."/>
            <person name="Babar A."/>
            <person name="Rosenke K."/>
        </authorList>
    </citation>
    <scope>NUCLEOTIDE SEQUENCE [LARGE SCALE GENOMIC DNA]</scope>
    <source>
        <strain evidence="7">S5(T) (JCM 30642 \VKM B-2941)</strain>
    </source>
</reference>
<organism evidence="6 7">
    <name type="scientific">Cuniculiplasma divulgatum</name>
    <dbReference type="NCBI Taxonomy" id="1673428"/>
    <lineage>
        <taxon>Archaea</taxon>
        <taxon>Methanobacteriati</taxon>
        <taxon>Thermoplasmatota</taxon>
        <taxon>Thermoplasmata</taxon>
        <taxon>Thermoplasmatales</taxon>
        <taxon>Cuniculiplasmataceae</taxon>
        <taxon>Cuniculiplasma</taxon>
    </lineage>
</organism>
<evidence type="ECO:0000256" key="1">
    <source>
        <dbReference type="ARBA" id="ARBA00004141"/>
    </source>
</evidence>
<accession>A0A1N5TXA0</accession>
<evidence type="ECO:0000256" key="3">
    <source>
        <dbReference type="ARBA" id="ARBA00022989"/>
    </source>
</evidence>
<dbReference type="Proteomes" id="UP000195607">
    <property type="component" value="Chromosome I"/>
</dbReference>
<dbReference type="PANTHER" id="PTHR43701">
    <property type="entry name" value="MEMBRANE TRANSPORTER PROTEIN MJ0441-RELATED"/>
    <property type="match status" value="1"/>
</dbReference>
<evidence type="ECO:0000256" key="4">
    <source>
        <dbReference type="ARBA" id="ARBA00023136"/>
    </source>
</evidence>
<dbReference type="InterPro" id="IPR051598">
    <property type="entry name" value="TSUP/Inactive_protease-like"/>
</dbReference>
<feature type="transmembrane region" description="Helical" evidence="5">
    <location>
        <begin position="7"/>
        <end position="31"/>
    </location>
</feature>
<feature type="transmembrane region" description="Helical" evidence="5">
    <location>
        <begin position="100"/>
        <end position="116"/>
    </location>
</feature>
<dbReference type="InterPro" id="IPR002781">
    <property type="entry name" value="TM_pro_TauE-like"/>
</dbReference>
<dbReference type="EMBL" id="LT671858">
    <property type="protein sequence ID" value="SIM53164.1"/>
    <property type="molecule type" value="Genomic_DNA"/>
</dbReference>
<feature type="transmembrane region" description="Helical" evidence="5">
    <location>
        <begin position="136"/>
        <end position="169"/>
    </location>
</feature>
<keyword evidence="2 5" id="KW-0812">Transmembrane</keyword>
<sequence length="253" mass="26906">MIESIGVFALIGIITGILTGITGASGVIIVVPSMTFLGYSFHIAVGTSLFIDVITTASVVYIYTKGKKIEWRIGLILGGGALIGAQIGAHVALFISDTPLEIIFTVVALIMAEQSFQRAKKGLKIRHRDISHPNYLGFLISLPIGIMTGTLGTSGGIMFIAVMMLLYSLDAKTMVGTATLSMFVSALSGTAVYFIINDIDLIGGIIIGLVSLVSGLYFAKRALGMKDKTIYYFLGTVFIIVALLETIKIVSNI</sequence>
<evidence type="ECO:0000256" key="2">
    <source>
        <dbReference type="ARBA" id="ARBA00022692"/>
    </source>
</evidence>
<feature type="transmembrane region" description="Helical" evidence="5">
    <location>
        <begin position="201"/>
        <end position="218"/>
    </location>
</feature>
<comment type="similarity">
    <text evidence="5">Belongs to the 4-toluene sulfonate uptake permease (TSUP) (TC 2.A.102) family.</text>
</comment>
<keyword evidence="5" id="KW-1003">Cell membrane</keyword>
<dbReference type="PANTHER" id="PTHR43701:SF2">
    <property type="entry name" value="MEMBRANE TRANSPORTER PROTEIN YJNA-RELATED"/>
    <property type="match status" value="1"/>
</dbReference>
<dbReference type="GO" id="GO:0005886">
    <property type="term" value="C:plasma membrane"/>
    <property type="evidence" value="ECO:0007669"/>
    <property type="project" value="UniProtKB-SubCell"/>
</dbReference>
<keyword evidence="3 5" id="KW-1133">Transmembrane helix</keyword>
<feature type="transmembrane region" description="Helical" evidence="5">
    <location>
        <begin position="43"/>
        <end position="63"/>
    </location>
</feature>
<comment type="subcellular location">
    <subcellularLocation>
        <location evidence="5">Cell membrane</location>
        <topology evidence="5">Multi-pass membrane protein</topology>
    </subcellularLocation>
    <subcellularLocation>
        <location evidence="1">Membrane</location>
        <topology evidence="1">Multi-pass membrane protein</topology>
    </subcellularLocation>
</comment>
<evidence type="ECO:0000313" key="7">
    <source>
        <dbReference type="Proteomes" id="UP000195607"/>
    </source>
</evidence>
<dbReference type="Pfam" id="PF01925">
    <property type="entry name" value="TauE"/>
    <property type="match status" value="1"/>
</dbReference>
<protein>
    <recommendedName>
        <fullName evidence="5">Probable membrane transporter protein</fullName>
    </recommendedName>
</protein>
<dbReference type="AlphaFoldDB" id="A0A1N5TXA0"/>
<dbReference type="RefSeq" id="WP_021789565.1">
    <property type="nucleotide sequence ID" value="NZ_LT671858.1"/>
</dbReference>
<evidence type="ECO:0000256" key="5">
    <source>
        <dbReference type="RuleBase" id="RU363041"/>
    </source>
</evidence>
<feature type="transmembrane region" description="Helical" evidence="5">
    <location>
        <begin position="230"/>
        <end position="250"/>
    </location>
</feature>
<evidence type="ECO:0000313" key="6">
    <source>
        <dbReference type="EMBL" id="SIM53164.1"/>
    </source>
</evidence>
<gene>
    <name evidence="6" type="ORF">CSP5_0727</name>
</gene>
<feature type="transmembrane region" description="Helical" evidence="5">
    <location>
        <begin position="75"/>
        <end position="94"/>
    </location>
</feature>
<feature type="transmembrane region" description="Helical" evidence="5">
    <location>
        <begin position="175"/>
        <end position="196"/>
    </location>
</feature>